<sequence length="53" mass="6265">MKAVFLKAYCTMSEHKKRTISMKDRLKLYSFKTENKQPINNSDAILVKRSNEE</sequence>
<organism evidence="1">
    <name type="scientific">Arion vulgaris</name>
    <dbReference type="NCBI Taxonomy" id="1028688"/>
    <lineage>
        <taxon>Eukaryota</taxon>
        <taxon>Metazoa</taxon>
        <taxon>Spiralia</taxon>
        <taxon>Lophotrochozoa</taxon>
        <taxon>Mollusca</taxon>
        <taxon>Gastropoda</taxon>
        <taxon>Heterobranchia</taxon>
        <taxon>Euthyneura</taxon>
        <taxon>Panpulmonata</taxon>
        <taxon>Eupulmonata</taxon>
        <taxon>Stylommatophora</taxon>
        <taxon>Helicina</taxon>
        <taxon>Arionoidea</taxon>
        <taxon>Arionidae</taxon>
        <taxon>Arion</taxon>
    </lineage>
</organism>
<dbReference type="EMBL" id="HACG01041431">
    <property type="protein sequence ID" value="CEK88296.1"/>
    <property type="molecule type" value="Transcribed_RNA"/>
</dbReference>
<proteinExistence type="predicted"/>
<name>A0A0B7B7J8_9EUPU</name>
<dbReference type="AlphaFoldDB" id="A0A0B7B7J8"/>
<reference evidence="1" key="1">
    <citation type="submission" date="2014-12" db="EMBL/GenBank/DDBJ databases">
        <title>Insight into the proteome of Arion vulgaris.</title>
        <authorList>
            <person name="Aradska J."/>
            <person name="Bulat T."/>
            <person name="Smidak R."/>
            <person name="Sarate P."/>
            <person name="Gangsoo J."/>
            <person name="Sialana F."/>
            <person name="Bilban M."/>
            <person name="Lubec G."/>
        </authorList>
    </citation>
    <scope>NUCLEOTIDE SEQUENCE</scope>
    <source>
        <tissue evidence="1">Skin</tissue>
    </source>
</reference>
<evidence type="ECO:0000313" key="1">
    <source>
        <dbReference type="EMBL" id="CEK88296.1"/>
    </source>
</evidence>
<accession>A0A0B7B7J8</accession>
<protein>
    <submittedName>
        <fullName evidence="1">Uncharacterized protein</fullName>
    </submittedName>
</protein>
<gene>
    <name evidence="1" type="primary">ORF164477</name>
</gene>